<accession>A0A227NCG9</accession>
<proteinExistence type="predicted"/>
<dbReference type="EMBL" id="MUGS01000113">
    <property type="protein sequence ID" value="OXE95280.1"/>
    <property type="molecule type" value="Genomic_DNA"/>
</dbReference>
<name>A0A227NCG9_9FLAO</name>
<protein>
    <submittedName>
        <fullName evidence="1">Uncharacterized protein</fullName>
    </submittedName>
</protein>
<organism evidence="1 2">
    <name type="scientific">Flavobacterium araucananum</name>
    <dbReference type="NCBI Taxonomy" id="946678"/>
    <lineage>
        <taxon>Bacteria</taxon>
        <taxon>Pseudomonadati</taxon>
        <taxon>Bacteroidota</taxon>
        <taxon>Flavobacteriia</taxon>
        <taxon>Flavobacteriales</taxon>
        <taxon>Flavobacteriaceae</taxon>
        <taxon>Flavobacterium</taxon>
    </lineage>
</organism>
<dbReference type="RefSeq" id="WP_089482072.1">
    <property type="nucleotide sequence ID" value="NZ_MUGS01000113.1"/>
</dbReference>
<reference evidence="1 2" key="1">
    <citation type="submission" date="2016-11" db="EMBL/GenBank/DDBJ databases">
        <title>Whole genomes of Flavobacteriaceae.</title>
        <authorList>
            <person name="Stine C."/>
            <person name="Li C."/>
            <person name="Tadesse D."/>
        </authorList>
    </citation>
    <scope>NUCLEOTIDE SEQUENCE [LARGE SCALE GENOMIC DNA]</scope>
    <source>
        <strain evidence="1 2">DSM 24704</strain>
    </source>
</reference>
<keyword evidence="2" id="KW-1185">Reference proteome</keyword>
<comment type="caution">
    <text evidence="1">The sequence shown here is derived from an EMBL/GenBank/DDBJ whole genome shotgun (WGS) entry which is preliminary data.</text>
</comment>
<sequence>MSKITEHYGNKVGMDMSNVKNEKISVCDITNVEKKSSFIEGVPAGYNGGEYQVDDTNGGKTLINIHSKIFNNDSIFNLIKTSSKIIDSRGNVIHENKAYNIKSSINLHLPKKTNSVKF</sequence>
<dbReference type="AlphaFoldDB" id="A0A227NCG9"/>
<dbReference type="Proteomes" id="UP000214684">
    <property type="component" value="Unassembled WGS sequence"/>
</dbReference>
<evidence type="ECO:0000313" key="2">
    <source>
        <dbReference type="Proteomes" id="UP000214684"/>
    </source>
</evidence>
<evidence type="ECO:0000313" key="1">
    <source>
        <dbReference type="EMBL" id="OXE95280.1"/>
    </source>
</evidence>
<gene>
    <name evidence="1" type="ORF">B0A64_24545</name>
</gene>